<dbReference type="Pfam" id="PF03401">
    <property type="entry name" value="TctC"/>
    <property type="match status" value="1"/>
</dbReference>
<comment type="caution">
    <text evidence="2">The sequence shown here is derived from an EMBL/GenBank/DDBJ whole genome shotgun (WGS) entry which is preliminary data.</text>
</comment>
<dbReference type="Gene3D" id="3.40.190.150">
    <property type="entry name" value="Bordetella uptake gene, domain 1"/>
    <property type="match status" value="1"/>
</dbReference>
<dbReference type="OrthoDB" id="8678477at2"/>
<comment type="similarity">
    <text evidence="1">Belongs to the UPF0065 (bug) family.</text>
</comment>
<dbReference type="PANTHER" id="PTHR42928">
    <property type="entry name" value="TRICARBOXYLATE-BINDING PROTEIN"/>
    <property type="match status" value="1"/>
</dbReference>
<dbReference type="PIRSF" id="PIRSF017082">
    <property type="entry name" value="YflP"/>
    <property type="match status" value="1"/>
</dbReference>
<keyword evidence="3" id="KW-1185">Reference proteome</keyword>
<name>A0A225ML91_9BURK</name>
<dbReference type="InterPro" id="IPR042100">
    <property type="entry name" value="Bug_dom1"/>
</dbReference>
<proteinExistence type="inferred from homology"/>
<sequence length="329" mass="34795">MKGFKRNVIGNAVLATAFCAGTQAWGSTHASDYPTHPLQIIVPSTPGGSVDTLTRVIGKRLSQELKQAVVIVNKPGAGGTIAAEYVQRAAPDGYTFMMGTVASMATNVSLEKNLPYYPPRDFAAVSLVAKQHLVLVTGPKFAAKSVADIIAMAKKHPGKLSFASAGVGSAGHLSGELFKMLAGINLLHVPYKGVSPALIDVINGDVTMTFASTMTALSQVNEGKLHAFAVTSEKRSPTFPNLPTMEEAGVKDFVSTAWYALFAPAHTPPNVVKKISQTVAGIVREDDVKKHLASDGMELVGSTPQELARFDLAEIKKWAAVVKAADLKK</sequence>
<dbReference type="AlphaFoldDB" id="A0A225ML91"/>
<dbReference type="Proteomes" id="UP000214603">
    <property type="component" value="Unassembled WGS sequence"/>
</dbReference>
<dbReference type="RefSeq" id="WP_088602799.1">
    <property type="nucleotide sequence ID" value="NZ_NJIH01000004.1"/>
</dbReference>
<reference evidence="3" key="1">
    <citation type="submission" date="2017-06" db="EMBL/GenBank/DDBJ databases">
        <title>Herbaspirillum phytohormonus sp. nov., isolated from the root nodule of Robinia pseudoacacia in lead-zinc mine.</title>
        <authorList>
            <person name="Fan M."/>
            <person name="Lin Y."/>
        </authorList>
    </citation>
    <scope>NUCLEOTIDE SEQUENCE [LARGE SCALE GENOMIC DNA]</scope>
    <source>
        <strain evidence="3">SC-089</strain>
    </source>
</reference>
<protein>
    <recommendedName>
        <fullName evidence="4">LacI family transcriptional regulator</fullName>
    </recommendedName>
</protein>
<dbReference type="PANTHER" id="PTHR42928:SF5">
    <property type="entry name" value="BLR1237 PROTEIN"/>
    <property type="match status" value="1"/>
</dbReference>
<dbReference type="Gene3D" id="3.40.190.10">
    <property type="entry name" value="Periplasmic binding protein-like II"/>
    <property type="match status" value="1"/>
</dbReference>
<evidence type="ECO:0000256" key="1">
    <source>
        <dbReference type="ARBA" id="ARBA00006987"/>
    </source>
</evidence>
<accession>A0A225ML91</accession>
<dbReference type="CDD" id="cd13578">
    <property type="entry name" value="PBP2_Bug27"/>
    <property type="match status" value="1"/>
</dbReference>
<dbReference type="InterPro" id="IPR005064">
    <property type="entry name" value="BUG"/>
</dbReference>
<organism evidence="2 3">
    <name type="scientific">Candidimonas nitroreducens</name>
    <dbReference type="NCBI Taxonomy" id="683354"/>
    <lineage>
        <taxon>Bacteria</taxon>
        <taxon>Pseudomonadati</taxon>
        <taxon>Pseudomonadota</taxon>
        <taxon>Betaproteobacteria</taxon>
        <taxon>Burkholderiales</taxon>
        <taxon>Alcaligenaceae</taxon>
        <taxon>Candidimonas</taxon>
    </lineage>
</organism>
<gene>
    <name evidence="2" type="ORF">CEY11_07640</name>
</gene>
<evidence type="ECO:0000313" key="3">
    <source>
        <dbReference type="Proteomes" id="UP000214603"/>
    </source>
</evidence>
<dbReference type="SUPFAM" id="SSF53850">
    <property type="entry name" value="Periplasmic binding protein-like II"/>
    <property type="match status" value="1"/>
</dbReference>
<evidence type="ECO:0000313" key="2">
    <source>
        <dbReference type="EMBL" id="OWT61712.1"/>
    </source>
</evidence>
<dbReference type="EMBL" id="NJIH01000004">
    <property type="protein sequence ID" value="OWT61712.1"/>
    <property type="molecule type" value="Genomic_DNA"/>
</dbReference>
<evidence type="ECO:0008006" key="4">
    <source>
        <dbReference type="Google" id="ProtNLM"/>
    </source>
</evidence>